<dbReference type="SUPFAM" id="SSF48498">
    <property type="entry name" value="Tetracyclin repressor-like, C-terminal domain"/>
    <property type="match status" value="1"/>
</dbReference>
<evidence type="ECO:0000313" key="1">
    <source>
        <dbReference type="EMBL" id="GFG90921.1"/>
    </source>
</evidence>
<evidence type="ECO:0008006" key="3">
    <source>
        <dbReference type="Google" id="ProtNLM"/>
    </source>
</evidence>
<comment type="caution">
    <text evidence="1">The sequence shown here is derived from an EMBL/GenBank/DDBJ whole genome shotgun (WGS) entry which is preliminary data.</text>
</comment>
<dbReference type="InterPro" id="IPR036271">
    <property type="entry name" value="Tet_transcr_reg_TetR-rel_C_sf"/>
</dbReference>
<organism evidence="1 2">
    <name type="scientific">Mycobacterium bourgelatii</name>
    <dbReference type="NCBI Taxonomy" id="1273442"/>
    <lineage>
        <taxon>Bacteria</taxon>
        <taxon>Bacillati</taxon>
        <taxon>Actinomycetota</taxon>
        <taxon>Actinomycetes</taxon>
        <taxon>Mycobacteriales</taxon>
        <taxon>Mycobacteriaceae</taxon>
        <taxon>Mycobacterium</taxon>
    </lineage>
</organism>
<accession>A0A7I9YQG5</accession>
<reference evidence="1 2" key="1">
    <citation type="journal article" date="2019" name="Emerg. Microbes Infect.">
        <title>Comprehensive subspecies identification of 175 nontuberculous mycobacteria species based on 7547 genomic profiles.</title>
        <authorList>
            <person name="Matsumoto Y."/>
            <person name="Kinjo T."/>
            <person name="Motooka D."/>
            <person name="Nabeya D."/>
            <person name="Jung N."/>
            <person name="Uechi K."/>
            <person name="Horii T."/>
            <person name="Iida T."/>
            <person name="Fujita J."/>
            <person name="Nakamura S."/>
        </authorList>
    </citation>
    <scope>NUCLEOTIDE SEQUENCE [LARGE SCALE GENOMIC DNA]</scope>
    <source>
        <strain evidence="1 2">JCM 30725</strain>
    </source>
</reference>
<dbReference type="RefSeq" id="WP_163713354.1">
    <property type="nucleotide sequence ID" value="NZ_BLKZ01000001.1"/>
</dbReference>
<dbReference type="Proteomes" id="UP000465360">
    <property type="component" value="Unassembled WGS sequence"/>
</dbReference>
<keyword evidence="2" id="KW-1185">Reference proteome</keyword>
<gene>
    <name evidence="1" type="ORF">MBOU_29630</name>
</gene>
<protein>
    <recommendedName>
        <fullName evidence="3">TetR family transcriptional regulator</fullName>
    </recommendedName>
</protein>
<evidence type="ECO:0000313" key="2">
    <source>
        <dbReference type="Proteomes" id="UP000465360"/>
    </source>
</evidence>
<sequence length="65" mass="7004">MAEIVAEGLRGGELRGQHVGAQFIATMVANVLAGCVANWFDMPDIDLRAAVKHTLDLILTRLQEG</sequence>
<proteinExistence type="predicted"/>
<name>A0A7I9YQG5_MYCBU</name>
<dbReference type="EMBL" id="BLKZ01000001">
    <property type="protein sequence ID" value="GFG90921.1"/>
    <property type="molecule type" value="Genomic_DNA"/>
</dbReference>
<dbReference type="AlphaFoldDB" id="A0A7I9YQG5"/>